<dbReference type="PANTHER" id="PTHR45527">
    <property type="entry name" value="NONRIBOSOMAL PEPTIDE SYNTHETASE"/>
    <property type="match status" value="1"/>
</dbReference>
<dbReference type="PANTHER" id="PTHR45527:SF1">
    <property type="entry name" value="FATTY ACID SYNTHASE"/>
    <property type="match status" value="1"/>
</dbReference>
<protein>
    <recommendedName>
        <fullName evidence="4">Carrier domain-containing protein</fullName>
    </recommendedName>
</protein>
<dbReference type="GO" id="GO:0005737">
    <property type="term" value="C:cytoplasm"/>
    <property type="evidence" value="ECO:0007669"/>
    <property type="project" value="TreeGrafter"/>
</dbReference>
<dbReference type="PROSITE" id="PS50075">
    <property type="entry name" value="CARRIER"/>
    <property type="match status" value="1"/>
</dbReference>
<dbReference type="SMART" id="SM00823">
    <property type="entry name" value="PKS_PP"/>
    <property type="match status" value="1"/>
</dbReference>
<dbReference type="InterPro" id="IPR010071">
    <property type="entry name" value="AA_adenyl_dom"/>
</dbReference>
<dbReference type="KEGG" id="msea:METESE_14190"/>
<dbReference type="InterPro" id="IPR042099">
    <property type="entry name" value="ANL_N_sf"/>
</dbReference>
<gene>
    <name evidence="5" type="ORF">METESE_14190</name>
</gene>
<name>A0AA48KC02_9BACT</name>
<comment type="cofactor">
    <cofactor evidence="1">
        <name>pantetheine 4'-phosphate</name>
        <dbReference type="ChEBI" id="CHEBI:47942"/>
    </cofactor>
</comment>
<keyword evidence="6" id="KW-1185">Reference proteome</keyword>
<dbReference type="SUPFAM" id="SSF47336">
    <property type="entry name" value="ACP-like"/>
    <property type="match status" value="1"/>
</dbReference>
<reference evidence="5" key="1">
    <citation type="journal article" date="2023" name="Int. J. Syst. Evol. Microbiol.">
        <title>Mesoterricola silvestris gen. nov., sp. nov., Mesoterricola sediminis sp. nov., Geothrix oryzae sp. nov., Geothrix edaphica sp. nov., Geothrix rubra sp. nov., and Geothrix limicola sp. nov., six novel members of Acidobacteriota isolated from soils.</title>
        <authorList>
            <person name="Itoh H."/>
            <person name="Sugisawa Y."/>
            <person name="Mise K."/>
            <person name="Xu Z."/>
            <person name="Kuniyasu M."/>
            <person name="Ushijima N."/>
            <person name="Kawano K."/>
            <person name="Kobayashi E."/>
            <person name="Shiratori Y."/>
            <person name="Masuda Y."/>
            <person name="Senoo K."/>
        </authorList>
    </citation>
    <scope>NUCLEOTIDE SEQUENCE</scope>
    <source>
        <strain evidence="5">W786</strain>
    </source>
</reference>
<proteinExistence type="predicted"/>
<dbReference type="Gene3D" id="3.40.50.12780">
    <property type="entry name" value="N-terminal domain of ligase-like"/>
    <property type="match status" value="1"/>
</dbReference>
<sequence length="626" mass="67210">MVLVKTSLAAFNDTAADWPSDRTIVDLFEAAAAADPGAEAIRAGERALTFGELNARANQIAWQLKSLGARPERAVALKMEHSIEVVCAILGILKSGSAYVPIDPSNPARRVEAILARIAETHPGETPLLVAGQGQAADLPKGLARVVTVSPGLRGLDLFRRENPARAAGPENLAYVIYTSGSTGEPKGVMIEHRSLVNYIWWAKRSYVPAKGMAWPLFSSLAFDLTVTTVFTPLVSEGRILVYHDAGWSHGTLLLKVIEDRAVNIMKLTPAHLALVKDMDLAALDLRVLVVGGEDLKAGLAREILAKAGPGVAIYNEYGPTEATVGCMIHRYDPELDTGVSVPIGTPAANMAVLPLDEAYRPAGPGGQGQLFLAGPGLARGYLNRPDLTAQRFLEIPDPREGREGERLRVYATGDLARWGEDGRLVFLGRADAQVKIGGARIELGEIEARLQQHPAVRRCAVAVVRQPGAAPEDGDANRLAAYYEAETPLAAGELRAFLAETLPAFMLPAHYLHLDRLPLTTNGKLDQAALPAPGTDRPEVSAGFVEQASETEAQIAAIWKDALRLTQIGVRDDFFELGGKSLPAIRILMQINKLFGIEVPVAAFFAHPTVAELAELVDRLRAGKD</sequence>
<dbReference type="InterPro" id="IPR025110">
    <property type="entry name" value="AMP-bd_C"/>
</dbReference>
<dbReference type="FunFam" id="1.10.1200.10:FF:000005">
    <property type="entry name" value="Nonribosomal peptide synthetase 1"/>
    <property type="match status" value="1"/>
</dbReference>
<evidence type="ECO:0000256" key="2">
    <source>
        <dbReference type="ARBA" id="ARBA00022450"/>
    </source>
</evidence>
<dbReference type="InterPro" id="IPR036736">
    <property type="entry name" value="ACP-like_sf"/>
</dbReference>
<keyword evidence="2" id="KW-0596">Phosphopantetheine</keyword>
<evidence type="ECO:0000313" key="5">
    <source>
        <dbReference type="EMBL" id="BDU76461.1"/>
    </source>
</evidence>
<dbReference type="SUPFAM" id="SSF56801">
    <property type="entry name" value="Acetyl-CoA synthetase-like"/>
    <property type="match status" value="1"/>
</dbReference>
<dbReference type="RefSeq" id="WP_316411425.1">
    <property type="nucleotide sequence ID" value="NZ_AP027081.1"/>
</dbReference>
<dbReference type="Proteomes" id="UP001228113">
    <property type="component" value="Chromosome"/>
</dbReference>
<dbReference type="PRINTS" id="PR00154">
    <property type="entry name" value="AMPBINDING"/>
</dbReference>
<evidence type="ECO:0000259" key="4">
    <source>
        <dbReference type="PROSITE" id="PS50075"/>
    </source>
</evidence>
<dbReference type="GO" id="GO:0031177">
    <property type="term" value="F:phosphopantetheine binding"/>
    <property type="evidence" value="ECO:0007669"/>
    <property type="project" value="InterPro"/>
</dbReference>
<keyword evidence="3" id="KW-0597">Phosphoprotein</keyword>
<dbReference type="EMBL" id="AP027081">
    <property type="protein sequence ID" value="BDU76461.1"/>
    <property type="molecule type" value="Genomic_DNA"/>
</dbReference>
<feature type="domain" description="Carrier" evidence="4">
    <location>
        <begin position="547"/>
        <end position="622"/>
    </location>
</feature>
<dbReference type="Pfam" id="PF00501">
    <property type="entry name" value="AMP-binding"/>
    <property type="match status" value="1"/>
</dbReference>
<organism evidence="5 6">
    <name type="scientific">Mesoterricola sediminis</name>
    <dbReference type="NCBI Taxonomy" id="2927980"/>
    <lineage>
        <taxon>Bacteria</taxon>
        <taxon>Pseudomonadati</taxon>
        <taxon>Acidobacteriota</taxon>
        <taxon>Holophagae</taxon>
        <taxon>Holophagales</taxon>
        <taxon>Holophagaceae</taxon>
        <taxon>Mesoterricola</taxon>
    </lineage>
</organism>
<dbReference type="InterPro" id="IPR020806">
    <property type="entry name" value="PKS_PP-bd"/>
</dbReference>
<dbReference type="PROSITE" id="PS00455">
    <property type="entry name" value="AMP_BINDING"/>
    <property type="match status" value="1"/>
</dbReference>
<evidence type="ECO:0000256" key="1">
    <source>
        <dbReference type="ARBA" id="ARBA00001957"/>
    </source>
</evidence>
<dbReference type="InterPro" id="IPR020459">
    <property type="entry name" value="AMP-binding"/>
</dbReference>
<dbReference type="Pfam" id="PF00550">
    <property type="entry name" value="PP-binding"/>
    <property type="match status" value="1"/>
</dbReference>
<accession>A0AA48KC02</accession>
<dbReference type="GO" id="GO:0044550">
    <property type="term" value="P:secondary metabolite biosynthetic process"/>
    <property type="evidence" value="ECO:0007669"/>
    <property type="project" value="TreeGrafter"/>
</dbReference>
<dbReference type="InterPro" id="IPR000873">
    <property type="entry name" value="AMP-dep_synth/lig_dom"/>
</dbReference>
<dbReference type="GO" id="GO:0043041">
    <property type="term" value="P:amino acid activation for nonribosomal peptide biosynthetic process"/>
    <property type="evidence" value="ECO:0007669"/>
    <property type="project" value="TreeGrafter"/>
</dbReference>
<dbReference type="AlphaFoldDB" id="A0AA48KC02"/>
<dbReference type="NCBIfam" id="TIGR01733">
    <property type="entry name" value="AA-adenyl-dom"/>
    <property type="match status" value="1"/>
</dbReference>
<dbReference type="Gene3D" id="3.30.300.30">
    <property type="match status" value="1"/>
</dbReference>
<evidence type="ECO:0000256" key="3">
    <source>
        <dbReference type="ARBA" id="ARBA00022553"/>
    </source>
</evidence>
<evidence type="ECO:0000313" key="6">
    <source>
        <dbReference type="Proteomes" id="UP001228113"/>
    </source>
</evidence>
<dbReference type="Gene3D" id="1.10.1200.10">
    <property type="entry name" value="ACP-like"/>
    <property type="match status" value="1"/>
</dbReference>
<dbReference type="InterPro" id="IPR045851">
    <property type="entry name" value="AMP-bd_C_sf"/>
</dbReference>
<dbReference type="Pfam" id="PF13193">
    <property type="entry name" value="AMP-binding_C"/>
    <property type="match status" value="1"/>
</dbReference>
<dbReference type="InterPro" id="IPR009081">
    <property type="entry name" value="PP-bd_ACP"/>
</dbReference>
<dbReference type="InterPro" id="IPR020845">
    <property type="entry name" value="AMP-binding_CS"/>
</dbReference>